<proteinExistence type="predicted"/>
<reference evidence="1" key="2">
    <citation type="submission" date="2021-02" db="EMBL/GenBank/DDBJ databases">
        <authorList>
            <person name="Kimball J.A."/>
            <person name="Haas M.W."/>
            <person name="Macchietto M."/>
            <person name="Kono T."/>
            <person name="Duquette J."/>
            <person name="Shao M."/>
        </authorList>
    </citation>
    <scope>NUCLEOTIDE SEQUENCE</scope>
    <source>
        <tissue evidence="1">Fresh leaf tissue</tissue>
    </source>
</reference>
<gene>
    <name evidence="1" type="ORF">GUJ93_ZPchr0011g27576</name>
</gene>
<dbReference type="Proteomes" id="UP000729402">
    <property type="component" value="Unassembled WGS sequence"/>
</dbReference>
<evidence type="ECO:0000313" key="2">
    <source>
        <dbReference type="Proteomes" id="UP000729402"/>
    </source>
</evidence>
<keyword evidence="2" id="KW-1185">Reference proteome</keyword>
<reference evidence="1" key="1">
    <citation type="journal article" date="2021" name="bioRxiv">
        <title>Whole Genome Assembly and Annotation of Northern Wild Rice, Zizania palustris L., Supports a Whole Genome Duplication in the Zizania Genus.</title>
        <authorList>
            <person name="Haas M."/>
            <person name="Kono T."/>
            <person name="Macchietto M."/>
            <person name="Millas R."/>
            <person name="McGilp L."/>
            <person name="Shao M."/>
            <person name="Duquette J."/>
            <person name="Hirsch C.N."/>
            <person name="Kimball J."/>
        </authorList>
    </citation>
    <scope>NUCLEOTIDE SEQUENCE</scope>
    <source>
        <tissue evidence="1">Fresh leaf tissue</tissue>
    </source>
</reference>
<comment type="caution">
    <text evidence="1">The sequence shown here is derived from an EMBL/GenBank/DDBJ whole genome shotgun (WGS) entry which is preliminary data.</text>
</comment>
<organism evidence="1 2">
    <name type="scientific">Zizania palustris</name>
    <name type="common">Northern wild rice</name>
    <dbReference type="NCBI Taxonomy" id="103762"/>
    <lineage>
        <taxon>Eukaryota</taxon>
        <taxon>Viridiplantae</taxon>
        <taxon>Streptophyta</taxon>
        <taxon>Embryophyta</taxon>
        <taxon>Tracheophyta</taxon>
        <taxon>Spermatophyta</taxon>
        <taxon>Magnoliopsida</taxon>
        <taxon>Liliopsida</taxon>
        <taxon>Poales</taxon>
        <taxon>Poaceae</taxon>
        <taxon>BOP clade</taxon>
        <taxon>Oryzoideae</taxon>
        <taxon>Oryzeae</taxon>
        <taxon>Zizaniinae</taxon>
        <taxon>Zizania</taxon>
    </lineage>
</organism>
<sequence length="69" mass="7553">MSLMSSSSDLLLAMLIRKATRCGNWDRRWKRVGQAAAMWPPTSLSGSSAHPFLHLATVARVTTLALCHS</sequence>
<accession>A0A8J5WMH2</accession>
<name>A0A8J5WMH2_ZIZPA</name>
<dbReference type="AlphaFoldDB" id="A0A8J5WMH2"/>
<evidence type="ECO:0000313" key="1">
    <source>
        <dbReference type="EMBL" id="KAG8091204.1"/>
    </source>
</evidence>
<dbReference type="EMBL" id="JAAALK010000081">
    <property type="protein sequence ID" value="KAG8091204.1"/>
    <property type="molecule type" value="Genomic_DNA"/>
</dbReference>
<protein>
    <submittedName>
        <fullName evidence="1">Uncharacterized protein</fullName>
    </submittedName>
</protein>